<evidence type="ECO:0000313" key="6">
    <source>
        <dbReference type="Proteomes" id="UP001231941"/>
    </source>
</evidence>
<evidence type="ECO:0000256" key="3">
    <source>
        <dbReference type="ARBA" id="ARBA00023235"/>
    </source>
</evidence>
<keyword evidence="3" id="KW-0413">Isomerase</keyword>
<keyword evidence="2" id="KW-0663">Pyridoxal phosphate</keyword>
<feature type="domain" description="Alanine racemase N-terminal" evidence="4">
    <location>
        <begin position="26"/>
        <end position="221"/>
    </location>
</feature>
<dbReference type="RefSeq" id="WP_305992157.1">
    <property type="nucleotide sequence ID" value="NZ_JAVAMP010000004.1"/>
</dbReference>
<keyword evidence="6" id="KW-1185">Reference proteome</keyword>
<dbReference type="InterPro" id="IPR001608">
    <property type="entry name" value="Ala_racemase_N"/>
</dbReference>
<reference evidence="5 6" key="1">
    <citation type="submission" date="2023-08" db="EMBL/GenBank/DDBJ databases">
        <authorList>
            <person name="Park J.-S."/>
        </authorList>
    </citation>
    <scope>NUCLEOTIDE SEQUENCE [LARGE SCALE GENOMIC DNA]</scope>
    <source>
        <strain evidence="5 6">2205SS18-9</strain>
    </source>
</reference>
<proteinExistence type="predicted"/>
<accession>A0ABT9IZV1</accession>
<comment type="cofactor">
    <cofactor evidence="1">
        <name>pyridoxal 5'-phosphate</name>
        <dbReference type="ChEBI" id="CHEBI:597326"/>
    </cofactor>
</comment>
<gene>
    <name evidence="5" type="ORF">Q5Y73_12125</name>
</gene>
<name>A0ABT9IZV1_9BACL</name>
<evidence type="ECO:0000256" key="2">
    <source>
        <dbReference type="ARBA" id="ARBA00022898"/>
    </source>
</evidence>
<dbReference type="Gene3D" id="3.20.20.10">
    <property type="entry name" value="Alanine racemase"/>
    <property type="match status" value="1"/>
</dbReference>
<comment type="caution">
    <text evidence="5">The sequence shown here is derived from an EMBL/GenBank/DDBJ whole genome shotgun (WGS) entry which is preliminary data.</text>
</comment>
<dbReference type="SUPFAM" id="SSF51419">
    <property type="entry name" value="PLP-binding barrel"/>
    <property type="match status" value="1"/>
</dbReference>
<evidence type="ECO:0000259" key="4">
    <source>
        <dbReference type="Pfam" id="PF01168"/>
    </source>
</evidence>
<sequence length="375" mass="42041">MTQLKWEYYEKNGKRDKAMKPILNMDLMKVKHNTSQIVRLAGQYGISVAGITKGCCGNEEFAKAQIEAGVDFLADSRIENLMKLEHLNIKKMLLRSPKLSETNEVVKYADYSLNSEIKVIRALGNSAARMNEVHSIILMIDVGDLREGIWCEDINDIFHTVESILNIEGVQLEGIGTNLTCFGGIMPTEKNYGMLVTLAEELRRRYNLLLPIVSGGNSSSLQMIYEGRLPKGITHLRINQSVFLGFEIGHGKKLSGWESNIVTLEAEIIEIHKKPSYPRGNRAKMNAFGNIQSFKDKGIRTRVILAIGRQDMDMNGLHPIDPNISVEGASSDHLIIDITDSKHHYRVGQMIKFDVVTYSSIITAMASSFIQQKIV</sequence>
<dbReference type="Proteomes" id="UP001231941">
    <property type="component" value="Unassembled WGS sequence"/>
</dbReference>
<organism evidence="5 6">
    <name type="scientific">Chengkuizengella axinellae</name>
    <dbReference type="NCBI Taxonomy" id="3064388"/>
    <lineage>
        <taxon>Bacteria</taxon>
        <taxon>Bacillati</taxon>
        <taxon>Bacillota</taxon>
        <taxon>Bacilli</taxon>
        <taxon>Bacillales</taxon>
        <taxon>Paenibacillaceae</taxon>
        <taxon>Chengkuizengella</taxon>
    </lineage>
</organism>
<dbReference type="CDD" id="cd06815">
    <property type="entry name" value="PLPDE_III_AR_like_1"/>
    <property type="match status" value="1"/>
</dbReference>
<dbReference type="PANTHER" id="PTHR30511:SF3">
    <property type="entry name" value="LYSINE RACEMASE"/>
    <property type="match status" value="1"/>
</dbReference>
<evidence type="ECO:0000313" key="5">
    <source>
        <dbReference type="EMBL" id="MDP5274857.1"/>
    </source>
</evidence>
<protein>
    <submittedName>
        <fullName evidence="5">Alanine/ornithine racemase family PLP-dependent enzyme</fullName>
    </submittedName>
</protein>
<dbReference type="PANTHER" id="PTHR30511">
    <property type="entry name" value="ALANINE RACEMASE"/>
    <property type="match status" value="1"/>
</dbReference>
<dbReference type="EMBL" id="JAVAMP010000004">
    <property type="protein sequence ID" value="MDP5274857.1"/>
    <property type="molecule type" value="Genomic_DNA"/>
</dbReference>
<evidence type="ECO:0000256" key="1">
    <source>
        <dbReference type="ARBA" id="ARBA00001933"/>
    </source>
</evidence>
<dbReference type="Pfam" id="PF01168">
    <property type="entry name" value="Ala_racemase_N"/>
    <property type="match status" value="1"/>
</dbReference>
<dbReference type="InterPro" id="IPR000821">
    <property type="entry name" value="Ala_racemase"/>
</dbReference>
<dbReference type="InterPro" id="IPR029066">
    <property type="entry name" value="PLP-binding_barrel"/>
</dbReference>